<name>A0A193C6K9_AMYOR</name>
<dbReference type="InterPro" id="IPR020841">
    <property type="entry name" value="PKS_Beta-ketoAc_synthase_dom"/>
</dbReference>
<dbReference type="Pfam" id="PF00109">
    <property type="entry name" value="ketoacyl-synt"/>
    <property type="match status" value="1"/>
</dbReference>
<dbReference type="InterPro" id="IPR016039">
    <property type="entry name" value="Thiolase-like"/>
</dbReference>
<dbReference type="Pfam" id="PF02801">
    <property type="entry name" value="Ketoacyl-synt_C"/>
    <property type="match status" value="1"/>
</dbReference>
<evidence type="ECO:0000256" key="3">
    <source>
        <dbReference type="RuleBase" id="RU003694"/>
    </source>
</evidence>
<evidence type="ECO:0000256" key="2">
    <source>
        <dbReference type="ARBA" id="ARBA00022679"/>
    </source>
</evidence>
<reference evidence="5 6" key="1">
    <citation type="journal article" date="2015" name="Genome Announc.">
        <title>Draft Genome Sequence of Norvancomycin-Producing Strain Amycolatopsis orientalis CPCC200066.</title>
        <authorList>
            <person name="Lei X."/>
            <person name="Yuan F."/>
            <person name="Shi Y."/>
            <person name="Li X."/>
            <person name="Wang L."/>
            <person name="Hong B."/>
        </authorList>
    </citation>
    <scope>NUCLEOTIDE SEQUENCE [LARGE SCALE GENOMIC DNA]</scope>
    <source>
        <strain evidence="5 6">B-37</strain>
    </source>
</reference>
<dbReference type="AlphaFoldDB" id="A0A193C6K9"/>
<dbReference type="InterPro" id="IPR014030">
    <property type="entry name" value="Ketoacyl_synth_N"/>
</dbReference>
<keyword evidence="2 3" id="KW-0808">Transferase</keyword>
<dbReference type="EMBL" id="CP016174">
    <property type="protein sequence ID" value="ANN20231.1"/>
    <property type="molecule type" value="Genomic_DNA"/>
</dbReference>
<feature type="domain" description="Ketosynthase family 3 (KS3)" evidence="4">
    <location>
        <begin position="1"/>
        <end position="382"/>
    </location>
</feature>
<accession>A0A193C6K9</accession>
<dbReference type="PROSITE" id="PS52004">
    <property type="entry name" value="KS3_2"/>
    <property type="match status" value="1"/>
</dbReference>
<sequence>MRSKTDICGIGAVTAYGWGRESLWQGLVSGLPGAQLVDGFGETRELPGWVGHIPEGGRPRDGSLHCRALLAAAREAIEDAGANGWTPGRKVGLIYGGVRDDMRTWDGFHALGERLAYRREFIGMMPSTPITSLMAEFGFHGPSMTASAMCATGNAAVLTAKMWLDAGMADDVVVVTTDLSATRQVVRHFVHCGVAVTDVPPLDACRPFQEGTRGFTFSEASVAVVMTRRKTDSYATVLGGAMTHEAHNAMALDPDPSTAIAAVTEALENANADAADVRYVNAHGTGTKLCHRTEAQILEAVFPGSTEIFSIKPLTGHSQSGSALTEIVATCLAARRDLIPAPKPVADGHPQLMDGPSRPESGLTVKTSIGMGGYVTAVVLDAA</sequence>
<evidence type="ECO:0000259" key="4">
    <source>
        <dbReference type="PROSITE" id="PS52004"/>
    </source>
</evidence>
<dbReference type="InterPro" id="IPR000794">
    <property type="entry name" value="Beta-ketoacyl_synthase"/>
</dbReference>
<organism evidence="5 6">
    <name type="scientific">Amycolatopsis orientalis</name>
    <name type="common">Nocardia orientalis</name>
    <dbReference type="NCBI Taxonomy" id="31958"/>
    <lineage>
        <taxon>Bacteria</taxon>
        <taxon>Bacillati</taxon>
        <taxon>Actinomycetota</taxon>
        <taxon>Actinomycetes</taxon>
        <taxon>Pseudonocardiales</taxon>
        <taxon>Pseudonocardiaceae</taxon>
        <taxon>Amycolatopsis</taxon>
    </lineage>
</organism>
<dbReference type="eggNOG" id="COG0304">
    <property type="taxonomic scope" value="Bacteria"/>
</dbReference>
<evidence type="ECO:0000256" key="1">
    <source>
        <dbReference type="ARBA" id="ARBA00008467"/>
    </source>
</evidence>
<dbReference type="GO" id="GO:0006633">
    <property type="term" value="P:fatty acid biosynthetic process"/>
    <property type="evidence" value="ECO:0007669"/>
    <property type="project" value="TreeGrafter"/>
</dbReference>
<proteinExistence type="inferred from homology"/>
<dbReference type="SMART" id="SM00825">
    <property type="entry name" value="PKS_KS"/>
    <property type="match status" value="1"/>
</dbReference>
<dbReference type="STRING" id="31958.SD37_34645"/>
<dbReference type="GO" id="GO:0004315">
    <property type="term" value="F:3-oxoacyl-[acyl-carrier-protein] synthase activity"/>
    <property type="evidence" value="ECO:0007669"/>
    <property type="project" value="TreeGrafter"/>
</dbReference>
<protein>
    <submittedName>
        <fullName evidence="5">3-oxoacyl-ACP synthase</fullName>
    </submittedName>
</protein>
<dbReference type="KEGG" id="aori:SD37_34645"/>
<gene>
    <name evidence="5" type="ORF">SD37_34645</name>
</gene>
<dbReference type="PANTHER" id="PTHR11712:SF347">
    <property type="entry name" value="BETA KETOACYL-ACYL CARRIER PROTEIN SYNTHASE"/>
    <property type="match status" value="1"/>
</dbReference>
<keyword evidence="6" id="KW-1185">Reference proteome</keyword>
<comment type="similarity">
    <text evidence="1 3">Belongs to the thiolase-like superfamily. Beta-ketoacyl-ACP synthases family.</text>
</comment>
<dbReference type="RefSeq" id="WP_044856309.1">
    <property type="nucleotide sequence ID" value="NZ_CP016174.1"/>
</dbReference>
<dbReference type="InterPro" id="IPR014031">
    <property type="entry name" value="Ketoacyl_synth_C"/>
</dbReference>
<evidence type="ECO:0000313" key="5">
    <source>
        <dbReference type="EMBL" id="ANN20231.1"/>
    </source>
</evidence>
<dbReference type="PANTHER" id="PTHR11712">
    <property type="entry name" value="POLYKETIDE SYNTHASE-RELATED"/>
    <property type="match status" value="1"/>
</dbReference>
<dbReference type="SUPFAM" id="SSF53901">
    <property type="entry name" value="Thiolase-like"/>
    <property type="match status" value="1"/>
</dbReference>
<evidence type="ECO:0000313" key="6">
    <source>
        <dbReference type="Proteomes" id="UP000093695"/>
    </source>
</evidence>
<dbReference type="Gene3D" id="3.40.47.10">
    <property type="match status" value="1"/>
</dbReference>
<dbReference type="Proteomes" id="UP000093695">
    <property type="component" value="Chromosome"/>
</dbReference>